<dbReference type="SUPFAM" id="SSF55961">
    <property type="entry name" value="Bet v1-like"/>
    <property type="match status" value="1"/>
</dbReference>
<dbReference type="Proteomes" id="UP000011666">
    <property type="component" value="Unassembled WGS sequence"/>
</dbReference>
<dbReference type="STRING" id="1223545.GS4_14_00880"/>
<dbReference type="eggNOG" id="COG3427">
    <property type="taxonomic scope" value="Bacteria"/>
</dbReference>
<reference evidence="1 2" key="1">
    <citation type="submission" date="2013-01" db="EMBL/GenBank/DDBJ databases">
        <title>Whole genome shotgun sequence of Gordonia soli NBRC 108243.</title>
        <authorList>
            <person name="Isaki-Nakamura S."/>
            <person name="Hosoyama A."/>
            <person name="Tsuchikane K."/>
            <person name="Ando Y."/>
            <person name="Baba S."/>
            <person name="Ohji S."/>
            <person name="Hamada M."/>
            <person name="Tamura T."/>
            <person name="Yamazoe A."/>
            <person name="Yamazaki S."/>
            <person name="Fujita N."/>
        </authorList>
    </citation>
    <scope>NUCLEOTIDE SEQUENCE [LARGE SCALE GENOMIC DNA]</scope>
    <source>
        <strain evidence="1 2">NBRC 108243</strain>
    </source>
</reference>
<comment type="caution">
    <text evidence="1">The sequence shown here is derived from an EMBL/GenBank/DDBJ whole genome shotgun (WGS) entry which is preliminary data.</text>
</comment>
<dbReference type="InterPro" id="IPR023393">
    <property type="entry name" value="START-like_dom_sf"/>
</dbReference>
<dbReference type="OrthoDB" id="3681637at2"/>
<dbReference type="AlphaFoldDB" id="M0QLH6"/>
<dbReference type="EMBL" id="BANX01000014">
    <property type="protein sequence ID" value="GAC68257.1"/>
    <property type="molecule type" value="Genomic_DNA"/>
</dbReference>
<dbReference type="CDD" id="cd07812">
    <property type="entry name" value="SRPBCC"/>
    <property type="match status" value="1"/>
</dbReference>
<evidence type="ECO:0008006" key="3">
    <source>
        <dbReference type="Google" id="ProtNLM"/>
    </source>
</evidence>
<dbReference type="Gene3D" id="3.30.530.20">
    <property type="match status" value="1"/>
</dbReference>
<evidence type="ECO:0000313" key="2">
    <source>
        <dbReference type="Proteomes" id="UP000011666"/>
    </source>
</evidence>
<dbReference type="InterPro" id="IPR019587">
    <property type="entry name" value="Polyketide_cyclase/dehydratase"/>
</dbReference>
<gene>
    <name evidence="1" type="ORF">GS4_14_00880</name>
</gene>
<evidence type="ECO:0000313" key="1">
    <source>
        <dbReference type="EMBL" id="GAC68257.1"/>
    </source>
</evidence>
<proteinExistence type="predicted"/>
<dbReference type="Pfam" id="PF10604">
    <property type="entry name" value="Polyketide_cyc2"/>
    <property type="match status" value="1"/>
</dbReference>
<protein>
    <recommendedName>
        <fullName evidence="3">Toxin</fullName>
    </recommendedName>
</protein>
<sequence>MAKTSDSIDVDMSPEDTWSAATDLARYPEWLTLHEGWRSELPAPDEIAEGVEVASVIALKGTRVRFQWTVAEYQPPKHVLLKGNGKGGVKAKLDLAVAPTDTGSTVTFTIDLGGLPLMGPAGKAAAKVVSGDLRKSLANFRDVFGATT</sequence>
<accession>M0QLH6</accession>
<dbReference type="RefSeq" id="WP_007620241.1">
    <property type="nucleotide sequence ID" value="NZ_BANX01000014.1"/>
</dbReference>
<name>M0QLH6_9ACTN</name>
<organism evidence="1 2">
    <name type="scientific">Gordonia soli NBRC 108243</name>
    <dbReference type="NCBI Taxonomy" id="1223545"/>
    <lineage>
        <taxon>Bacteria</taxon>
        <taxon>Bacillati</taxon>
        <taxon>Actinomycetota</taxon>
        <taxon>Actinomycetes</taxon>
        <taxon>Mycobacteriales</taxon>
        <taxon>Gordoniaceae</taxon>
        <taxon>Gordonia</taxon>
    </lineage>
</organism>
<keyword evidence="2" id="KW-1185">Reference proteome</keyword>